<dbReference type="Gene3D" id="3.40.50.720">
    <property type="entry name" value="NAD(P)-binding Rossmann-like Domain"/>
    <property type="match status" value="1"/>
</dbReference>
<comment type="similarity">
    <text evidence="1">Belongs to the NAD(P)-dependent epimerase/dehydratase family.</text>
</comment>
<dbReference type="RefSeq" id="WP_343976025.1">
    <property type="nucleotide sequence ID" value="NZ_BAAAGK010000133.1"/>
</dbReference>
<dbReference type="SUPFAM" id="SSF51735">
    <property type="entry name" value="NAD(P)-binding Rossmann-fold domains"/>
    <property type="match status" value="1"/>
</dbReference>
<accession>A0ABW2T6Y4</accession>
<keyword evidence="4" id="KW-1185">Reference proteome</keyword>
<dbReference type="InterPro" id="IPR001509">
    <property type="entry name" value="Epimerase_deHydtase"/>
</dbReference>
<dbReference type="EMBL" id="JBHTEE010000001">
    <property type="protein sequence ID" value="MFC7603838.1"/>
    <property type="molecule type" value="Genomic_DNA"/>
</dbReference>
<evidence type="ECO:0000256" key="1">
    <source>
        <dbReference type="ARBA" id="ARBA00007637"/>
    </source>
</evidence>
<feature type="domain" description="NAD-dependent epimerase/dehydratase" evidence="2">
    <location>
        <begin position="4"/>
        <end position="232"/>
    </location>
</feature>
<comment type="caution">
    <text evidence="3">The sequence shown here is derived from an EMBL/GenBank/DDBJ whole genome shotgun (WGS) entry which is preliminary data.</text>
</comment>
<dbReference type="InterPro" id="IPR036291">
    <property type="entry name" value="NAD(P)-bd_dom_sf"/>
</dbReference>
<name>A0ABW2T6Y4_9ACTN</name>
<dbReference type="Proteomes" id="UP001596514">
    <property type="component" value="Unassembled WGS sequence"/>
</dbReference>
<reference evidence="4" key="1">
    <citation type="journal article" date="2019" name="Int. J. Syst. Evol. Microbiol.">
        <title>The Global Catalogue of Microorganisms (GCM) 10K type strain sequencing project: providing services to taxonomists for standard genome sequencing and annotation.</title>
        <authorList>
            <consortium name="The Broad Institute Genomics Platform"/>
            <consortium name="The Broad Institute Genome Sequencing Center for Infectious Disease"/>
            <person name="Wu L."/>
            <person name="Ma J."/>
        </authorList>
    </citation>
    <scope>NUCLEOTIDE SEQUENCE [LARGE SCALE GENOMIC DNA]</scope>
    <source>
        <strain evidence="4">JCM 10083</strain>
    </source>
</reference>
<sequence length="312" mass="34132">MTYLVTGATGFIGSYVVDRLLRDGHPVVALDRRPEWAAEPSGDPAALTFVEGDVTDFALVADLVSAYRVDRVIHLAAELHDRSAAQRGQCIQSNVVGTYNVLEAARLLGVERTVLASSAALFDPAEYGAGEPITEDARIHAGDVYEGSKVFGETMGEYYRSSLGVLNTSIRIGLAYGAACLIGTARRLVDELVTKPLAGETGRPAFRSGSMMNMVYIHDTADAFVRASQGPEPRHAAYHVRGDYRSVGDMAEIARRLIPGARIEPVDADHRWPMNFDDSYFRRDYGYEMRWPLEEALAEIVAEKRALHVPAG</sequence>
<evidence type="ECO:0000313" key="4">
    <source>
        <dbReference type="Proteomes" id="UP001596514"/>
    </source>
</evidence>
<gene>
    <name evidence="3" type="ORF">ACFQVD_27360</name>
</gene>
<dbReference type="PANTHER" id="PTHR43000">
    <property type="entry name" value="DTDP-D-GLUCOSE 4,6-DEHYDRATASE-RELATED"/>
    <property type="match status" value="1"/>
</dbReference>
<dbReference type="Pfam" id="PF01370">
    <property type="entry name" value="Epimerase"/>
    <property type="match status" value="1"/>
</dbReference>
<evidence type="ECO:0000259" key="2">
    <source>
        <dbReference type="Pfam" id="PF01370"/>
    </source>
</evidence>
<organism evidence="3 4">
    <name type="scientific">Streptosporangium amethystogenes subsp. fukuiense</name>
    <dbReference type="NCBI Taxonomy" id="698418"/>
    <lineage>
        <taxon>Bacteria</taxon>
        <taxon>Bacillati</taxon>
        <taxon>Actinomycetota</taxon>
        <taxon>Actinomycetes</taxon>
        <taxon>Streptosporangiales</taxon>
        <taxon>Streptosporangiaceae</taxon>
        <taxon>Streptosporangium</taxon>
    </lineage>
</organism>
<protein>
    <submittedName>
        <fullName evidence="3">NAD-dependent epimerase/dehydratase family protein</fullName>
    </submittedName>
</protein>
<proteinExistence type="inferred from homology"/>
<evidence type="ECO:0000313" key="3">
    <source>
        <dbReference type="EMBL" id="MFC7603838.1"/>
    </source>
</evidence>